<feature type="compositionally biased region" description="Low complexity" evidence="1">
    <location>
        <begin position="86"/>
        <end position="115"/>
    </location>
</feature>
<dbReference type="Proteomes" id="UP000782519">
    <property type="component" value="Unassembled WGS sequence"/>
</dbReference>
<proteinExistence type="predicted"/>
<name>A0A933S5V9_RHOPL</name>
<dbReference type="EMBL" id="JACRJB010000078">
    <property type="protein sequence ID" value="MBI5133067.1"/>
    <property type="molecule type" value="Genomic_DNA"/>
</dbReference>
<sequence length="145" mass="14569">MHNYQCLARRTIAAAGFVAALAVMQVSATEGAVASNEAVTTPVTLGPIAQGVATSTTEAARAASADGDNAAKADAAAAPPAPVPPTTQGVTAASTAGAMAKAPAPAAKRTPVATAQRSWRRTESGETLSASWHQRHFVLMLGISY</sequence>
<reference evidence="3" key="1">
    <citation type="submission" date="2020-07" db="EMBL/GenBank/DDBJ databases">
        <title>Huge and variable diversity of episymbiotic CPR bacteria and DPANN archaea in groundwater ecosystems.</title>
        <authorList>
            <person name="He C.Y."/>
            <person name="Keren R."/>
            <person name="Whittaker M."/>
            <person name="Farag I.F."/>
            <person name="Doudna J."/>
            <person name="Cate J.H.D."/>
            <person name="Banfield J.F."/>
        </authorList>
    </citation>
    <scope>NUCLEOTIDE SEQUENCE</scope>
    <source>
        <strain evidence="3">NC_groundwater_1818_Pr3_B-0.1um_66_35</strain>
    </source>
</reference>
<accession>A0A933S5V9</accession>
<evidence type="ECO:0000256" key="1">
    <source>
        <dbReference type="SAM" id="MobiDB-lite"/>
    </source>
</evidence>
<protein>
    <submittedName>
        <fullName evidence="3">Uncharacterized protein</fullName>
    </submittedName>
</protein>
<evidence type="ECO:0000313" key="4">
    <source>
        <dbReference type="Proteomes" id="UP000782519"/>
    </source>
</evidence>
<organism evidence="3 4">
    <name type="scientific">Rhodopseudomonas palustris</name>
    <dbReference type="NCBI Taxonomy" id="1076"/>
    <lineage>
        <taxon>Bacteria</taxon>
        <taxon>Pseudomonadati</taxon>
        <taxon>Pseudomonadota</taxon>
        <taxon>Alphaproteobacteria</taxon>
        <taxon>Hyphomicrobiales</taxon>
        <taxon>Nitrobacteraceae</taxon>
        <taxon>Rhodopseudomonas</taxon>
    </lineage>
</organism>
<feature type="region of interest" description="Disordered" evidence="1">
    <location>
        <begin position="62"/>
        <end position="128"/>
    </location>
</feature>
<evidence type="ECO:0000313" key="3">
    <source>
        <dbReference type="EMBL" id="MBI5133067.1"/>
    </source>
</evidence>
<feature type="chain" id="PRO_5037296680" evidence="2">
    <location>
        <begin position="29"/>
        <end position="145"/>
    </location>
</feature>
<gene>
    <name evidence="3" type="ORF">HZA66_26815</name>
</gene>
<feature type="compositionally biased region" description="Low complexity" evidence="1">
    <location>
        <begin position="62"/>
        <end position="78"/>
    </location>
</feature>
<feature type="signal peptide" evidence="2">
    <location>
        <begin position="1"/>
        <end position="28"/>
    </location>
</feature>
<dbReference type="AlphaFoldDB" id="A0A933S5V9"/>
<comment type="caution">
    <text evidence="3">The sequence shown here is derived from an EMBL/GenBank/DDBJ whole genome shotgun (WGS) entry which is preliminary data.</text>
</comment>
<keyword evidence="2" id="KW-0732">Signal</keyword>
<evidence type="ECO:0000256" key="2">
    <source>
        <dbReference type="SAM" id="SignalP"/>
    </source>
</evidence>